<dbReference type="Pfam" id="PF14833">
    <property type="entry name" value="NAD_binding_11"/>
    <property type="match status" value="1"/>
</dbReference>
<dbReference type="InterPro" id="IPR029154">
    <property type="entry name" value="HIBADH-like_NADP-bd"/>
</dbReference>
<dbReference type="PATRIC" id="fig|1056807.3.peg.1924"/>
<dbReference type="InterPro" id="IPR036291">
    <property type="entry name" value="NAD(P)-bd_dom_sf"/>
</dbReference>
<name>A0A0C1GJ92_9NEIS</name>
<protein>
    <submittedName>
        <fullName evidence="7">3-hydroxyacid dehydrogenase</fullName>
    </submittedName>
</protein>
<evidence type="ECO:0000256" key="2">
    <source>
        <dbReference type="ARBA" id="ARBA00023027"/>
    </source>
</evidence>
<dbReference type="InterPro" id="IPR013328">
    <property type="entry name" value="6PGD_dom2"/>
</dbReference>
<feature type="domain" description="6-phosphogluconate dehydrogenase NADP-binding" evidence="5">
    <location>
        <begin position="41"/>
        <end position="197"/>
    </location>
</feature>
<dbReference type="PANTHER" id="PTHR43580">
    <property type="entry name" value="OXIDOREDUCTASE GLYR1-RELATED"/>
    <property type="match status" value="1"/>
</dbReference>
<proteinExistence type="predicted"/>
<dbReference type="SUPFAM" id="SSF48179">
    <property type="entry name" value="6-phosphogluconate dehydrogenase C-terminal domain-like"/>
    <property type="match status" value="1"/>
</dbReference>
<organism evidence="7 8">
    <name type="scientific">Morococcus cerebrosus</name>
    <dbReference type="NCBI Taxonomy" id="1056807"/>
    <lineage>
        <taxon>Bacteria</taxon>
        <taxon>Pseudomonadati</taxon>
        <taxon>Pseudomonadota</taxon>
        <taxon>Betaproteobacteria</taxon>
        <taxon>Neisseriales</taxon>
        <taxon>Neisseriaceae</taxon>
        <taxon>Morococcus</taxon>
    </lineage>
</organism>
<dbReference type="PIRSF" id="PIRSF000103">
    <property type="entry name" value="HIBADH"/>
    <property type="match status" value="1"/>
</dbReference>
<dbReference type="InterPro" id="IPR015815">
    <property type="entry name" value="HIBADH-related"/>
</dbReference>
<reference evidence="7 8" key="1">
    <citation type="submission" date="2014-12" db="EMBL/GenBank/DDBJ databases">
        <title>Genome sequence of Morococcus cerebrosus.</title>
        <authorList>
            <person name="Shin S.-K."/>
            <person name="Yi H."/>
        </authorList>
    </citation>
    <scope>NUCLEOTIDE SEQUENCE [LARGE SCALE GENOMIC DNA]</scope>
    <source>
        <strain evidence="7 8">CIP 81.93</strain>
    </source>
</reference>
<dbReference type="Gene3D" id="1.10.1040.10">
    <property type="entry name" value="N-(1-d-carboxylethyl)-l-norvaline Dehydrogenase, domain 2"/>
    <property type="match status" value="1"/>
</dbReference>
<dbReference type="Proteomes" id="UP000031390">
    <property type="component" value="Unassembled WGS sequence"/>
</dbReference>
<keyword evidence="1" id="KW-0560">Oxidoreductase</keyword>
<dbReference type="AlphaFoldDB" id="A0A0C1GJ92"/>
<evidence type="ECO:0000313" key="8">
    <source>
        <dbReference type="Proteomes" id="UP000031390"/>
    </source>
</evidence>
<dbReference type="Gene3D" id="3.40.50.720">
    <property type="entry name" value="NAD(P)-binding Rossmann-like Domain"/>
    <property type="match status" value="1"/>
</dbReference>
<sequence>MDFAKKRSENLQNFSDDRQTDMMANQTNKGANTMSNNEYTQIGWIGLGQMGNPMVTRLLDAGIEVGVYNRSPDKTADLQTKGAKVYPSRAELIRAYPVIFLMVSDYAAILDILDEETRKELDGKIIVNMSTIAPSENLAVKAIVEAAGGQFAEAPVSGSVVPATNGTLLILFGGEENVLNPLQKVFGILGKKTFHFGNVGKGSGAKLVLNSLLGIFGEAYSEAMLMARQFGIDTDTIIEAVGGSAMDSPMFQTKKSLWANREFPPAFALKHASKDLNLAVNELKQAGNSLPAVETVAESYRQAVAAGYGEQDVAGVYLKLAEHQK</sequence>
<dbReference type="InterPro" id="IPR006115">
    <property type="entry name" value="6PGDH_NADP-bd"/>
</dbReference>
<dbReference type="SUPFAM" id="SSF51735">
    <property type="entry name" value="NAD(P)-binding Rossmann-fold domains"/>
    <property type="match status" value="1"/>
</dbReference>
<evidence type="ECO:0000256" key="4">
    <source>
        <dbReference type="SAM" id="MobiDB-lite"/>
    </source>
</evidence>
<dbReference type="EMBL" id="JUFZ01000096">
    <property type="protein sequence ID" value="KIC06590.1"/>
    <property type="molecule type" value="Genomic_DNA"/>
</dbReference>
<evidence type="ECO:0000313" key="7">
    <source>
        <dbReference type="EMBL" id="KIC06590.1"/>
    </source>
</evidence>
<dbReference type="GO" id="GO:0051287">
    <property type="term" value="F:NAD binding"/>
    <property type="evidence" value="ECO:0007669"/>
    <property type="project" value="InterPro"/>
</dbReference>
<evidence type="ECO:0000256" key="1">
    <source>
        <dbReference type="ARBA" id="ARBA00023002"/>
    </source>
</evidence>
<feature type="domain" description="3-hydroxyisobutyrate dehydrogenase-like NAD-binding" evidence="6">
    <location>
        <begin position="200"/>
        <end position="316"/>
    </location>
</feature>
<comment type="caution">
    <text evidence="7">The sequence shown here is derived from an EMBL/GenBank/DDBJ whole genome shotgun (WGS) entry which is preliminary data.</text>
</comment>
<dbReference type="PANTHER" id="PTHR43580:SF2">
    <property type="entry name" value="CYTOKINE-LIKE NUCLEAR FACTOR N-PAC"/>
    <property type="match status" value="1"/>
</dbReference>
<dbReference type="GO" id="GO:0050661">
    <property type="term" value="F:NADP binding"/>
    <property type="evidence" value="ECO:0007669"/>
    <property type="project" value="InterPro"/>
</dbReference>
<dbReference type="InterPro" id="IPR051265">
    <property type="entry name" value="HIBADH-related_NP60_sf"/>
</dbReference>
<feature type="region of interest" description="Disordered" evidence="4">
    <location>
        <begin position="1"/>
        <end position="21"/>
    </location>
</feature>
<dbReference type="GO" id="GO:0016491">
    <property type="term" value="F:oxidoreductase activity"/>
    <property type="evidence" value="ECO:0007669"/>
    <property type="project" value="UniProtKB-KW"/>
</dbReference>
<keyword evidence="2" id="KW-0520">NAD</keyword>
<gene>
    <name evidence="7" type="ORF">MCC93_20040</name>
</gene>
<evidence type="ECO:0000259" key="6">
    <source>
        <dbReference type="Pfam" id="PF14833"/>
    </source>
</evidence>
<feature type="compositionally biased region" description="Basic and acidic residues" evidence="4">
    <location>
        <begin position="1"/>
        <end position="20"/>
    </location>
</feature>
<dbReference type="Pfam" id="PF03446">
    <property type="entry name" value="NAD_binding_2"/>
    <property type="match status" value="1"/>
</dbReference>
<dbReference type="InterPro" id="IPR008927">
    <property type="entry name" value="6-PGluconate_DH-like_C_sf"/>
</dbReference>
<feature type="active site" evidence="3">
    <location>
        <position position="206"/>
    </location>
</feature>
<evidence type="ECO:0000256" key="3">
    <source>
        <dbReference type="PIRSR" id="PIRSR000103-1"/>
    </source>
</evidence>
<accession>A0A0C1GJ92</accession>
<evidence type="ECO:0000259" key="5">
    <source>
        <dbReference type="Pfam" id="PF03446"/>
    </source>
</evidence>